<feature type="domain" description="Phosphatidic acid phosphatase type 2/haloperoxidase" evidence="2">
    <location>
        <begin position="96"/>
        <end position="210"/>
    </location>
</feature>
<dbReference type="AlphaFoldDB" id="A0AAE9ZAE1"/>
<sequence length="218" mass="23772">MRARTEISVLAAFAVAALGLLLFAEITDDASNGEAHRFDRMILLALRTPGDLADPVGPPWLELAVRDVTSLGGYIILMLMVACVSVYLAAAGKWRHGALLAGAVVSGSFLSEALKSFFGRPRPDLVTHLAEVTSLSFPSGHAMISAIAYLTMGALLTRFHERRRLKVLAMSFAVIITILVGLSRIYLGVHWPSDVLAGWFLGAVWAALWWLVAWRFLR</sequence>
<protein>
    <submittedName>
        <fullName evidence="3">Phosphatase PAP2 family protein</fullName>
    </submittedName>
</protein>
<dbReference type="SUPFAM" id="SSF48317">
    <property type="entry name" value="Acid phosphatase/Vanadium-dependent haloperoxidase"/>
    <property type="match status" value="1"/>
</dbReference>
<dbReference type="RefSeq" id="WP_274492448.1">
    <property type="nucleotide sequence ID" value="NZ_CP118166.1"/>
</dbReference>
<evidence type="ECO:0000313" key="4">
    <source>
        <dbReference type="Proteomes" id="UP001214043"/>
    </source>
</evidence>
<proteinExistence type="predicted"/>
<keyword evidence="1" id="KW-0812">Transmembrane</keyword>
<organism evidence="3 4">
    <name type="scientific">Hyphococcus flavus</name>
    <dbReference type="NCBI Taxonomy" id="1866326"/>
    <lineage>
        <taxon>Bacteria</taxon>
        <taxon>Pseudomonadati</taxon>
        <taxon>Pseudomonadota</taxon>
        <taxon>Alphaproteobacteria</taxon>
        <taxon>Parvularculales</taxon>
        <taxon>Parvularculaceae</taxon>
        <taxon>Hyphococcus</taxon>
    </lineage>
</organism>
<dbReference type="PANTHER" id="PTHR14969">
    <property type="entry name" value="SPHINGOSINE-1-PHOSPHATE PHOSPHOHYDROLASE"/>
    <property type="match status" value="1"/>
</dbReference>
<feature type="transmembrane region" description="Helical" evidence="1">
    <location>
        <begin position="199"/>
        <end position="217"/>
    </location>
</feature>
<evidence type="ECO:0000313" key="3">
    <source>
        <dbReference type="EMBL" id="WDI30639.1"/>
    </source>
</evidence>
<keyword evidence="1" id="KW-0472">Membrane</keyword>
<accession>A0AAE9ZAE1</accession>
<feature type="transmembrane region" description="Helical" evidence="1">
    <location>
        <begin position="97"/>
        <end position="118"/>
    </location>
</feature>
<feature type="transmembrane region" description="Helical" evidence="1">
    <location>
        <begin position="71"/>
        <end position="90"/>
    </location>
</feature>
<feature type="transmembrane region" description="Helical" evidence="1">
    <location>
        <begin position="138"/>
        <end position="156"/>
    </location>
</feature>
<feature type="transmembrane region" description="Helical" evidence="1">
    <location>
        <begin position="168"/>
        <end position="187"/>
    </location>
</feature>
<dbReference type="InterPro" id="IPR036938">
    <property type="entry name" value="PAP2/HPO_sf"/>
</dbReference>
<dbReference type="Pfam" id="PF01569">
    <property type="entry name" value="PAP2"/>
    <property type="match status" value="1"/>
</dbReference>
<evidence type="ECO:0000256" key="1">
    <source>
        <dbReference type="SAM" id="Phobius"/>
    </source>
</evidence>
<keyword evidence="4" id="KW-1185">Reference proteome</keyword>
<dbReference type="InterPro" id="IPR000326">
    <property type="entry name" value="PAP2/HPO"/>
</dbReference>
<keyword evidence="1" id="KW-1133">Transmembrane helix</keyword>
<evidence type="ECO:0000259" key="2">
    <source>
        <dbReference type="SMART" id="SM00014"/>
    </source>
</evidence>
<dbReference type="PANTHER" id="PTHR14969:SF13">
    <property type="entry name" value="AT30094P"/>
    <property type="match status" value="1"/>
</dbReference>
<reference evidence="3" key="1">
    <citation type="submission" date="2023-02" db="EMBL/GenBank/DDBJ databases">
        <title>Genome sequence of Hyphococcus flavus.</title>
        <authorList>
            <person name="Rong J.-C."/>
            <person name="Zhao Q."/>
            <person name="Yi M."/>
            <person name="Wu J.-Y."/>
        </authorList>
    </citation>
    <scope>NUCLEOTIDE SEQUENCE</scope>
    <source>
        <strain evidence="3">MCCC 1K03223</strain>
    </source>
</reference>
<dbReference type="SMART" id="SM00014">
    <property type="entry name" value="acidPPc"/>
    <property type="match status" value="1"/>
</dbReference>
<name>A0AAE9ZAE1_9PROT</name>
<dbReference type="EMBL" id="CP118166">
    <property type="protein sequence ID" value="WDI30639.1"/>
    <property type="molecule type" value="Genomic_DNA"/>
</dbReference>
<gene>
    <name evidence="3" type="ORF">PUV54_11800</name>
</gene>
<dbReference type="KEGG" id="hfl:PUV54_11800"/>
<dbReference type="Proteomes" id="UP001214043">
    <property type="component" value="Chromosome"/>
</dbReference>
<dbReference type="CDD" id="cd03392">
    <property type="entry name" value="PAP2_like_2"/>
    <property type="match status" value="1"/>
</dbReference>
<dbReference type="Gene3D" id="1.20.144.10">
    <property type="entry name" value="Phosphatidic acid phosphatase type 2/haloperoxidase"/>
    <property type="match status" value="2"/>
</dbReference>